<comment type="caution">
    <text evidence="4">The sequence shown here is derived from an EMBL/GenBank/DDBJ whole genome shotgun (WGS) entry which is preliminary data.</text>
</comment>
<dbReference type="SUPFAM" id="SSF55811">
    <property type="entry name" value="Nudix"/>
    <property type="match status" value="1"/>
</dbReference>
<gene>
    <name evidence="4" type="ORF">AUK40_05845</name>
</gene>
<protein>
    <recommendedName>
        <fullName evidence="3">Nudix hydrolase domain-containing protein</fullName>
    </recommendedName>
</protein>
<evidence type="ECO:0000259" key="3">
    <source>
        <dbReference type="PROSITE" id="PS51462"/>
    </source>
</evidence>
<dbReference type="InterPro" id="IPR015797">
    <property type="entry name" value="NUDIX_hydrolase-like_dom_sf"/>
</dbReference>
<dbReference type="PANTHER" id="PTHR43736:SF1">
    <property type="entry name" value="DIHYDRONEOPTERIN TRIPHOSPHATE DIPHOSPHATASE"/>
    <property type="match status" value="1"/>
</dbReference>
<dbReference type="Proteomes" id="UP000183245">
    <property type="component" value="Unassembled WGS sequence"/>
</dbReference>
<name>A0A1J5IF23_9BACT</name>
<reference evidence="4 5" key="1">
    <citation type="journal article" date="2016" name="Environ. Microbiol.">
        <title>Genomic resolution of a cold subsurface aquifer community provides metabolic insights for novel microbes adapted to high CO concentrations.</title>
        <authorList>
            <person name="Probst A.J."/>
            <person name="Castelle C.J."/>
            <person name="Singh A."/>
            <person name="Brown C.T."/>
            <person name="Anantharaman K."/>
            <person name="Sharon I."/>
            <person name="Hug L.A."/>
            <person name="Burstein D."/>
            <person name="Emerson J.B."/>
            <person name="Thomas B.C."/>
            <person name="Banfield J.F."/>
        </authorList>
    </citation>
    <scope>NUCLEOTIDE SEQUENCE [LARGE SCALE GENOMIC DNA]</scope>
    <source>
        <strain evidence="4">CG2_30_54_11</strain>
    </source>
</reference>
<evidence type="ECO:0000313" key="5">
    <source>
        <dbReference type="Proteomes" id="UP000183245"/>
    </source>
</evidence>
<evidence type="ECO:0000256" key="1">
    <source>
        <dbReference type="ARBA" id="ARBA00022801"/>
    </source>
</evidence>
<dbReference type="GO" id="GO:0016787">
    <property type="term" value="F:hydrolase activity"/>
    <property type="evidence" value="ECO:0007669"/>
    <property type="project" value="UniProtKB-KW"/>
</dbReference>
<accession>A0A1J5IF23</accession>
<sequence length="151" mass="17909">MNTAIHRSSGGIVHRYNQEEHVSEILLLHRKRTKDNPKESWHLPKGTQEPDEKETETALREIREETGYLVTIERKIGYLASTYVKDGQTVSKQTCYFACKPEKEITDEVQEHDEREWVPLPEAVKLLHRFSVHEEENRILTQWHRLFFNDV</sequence>
<organism evidence="4 5">
    <name type="scientific">Candidatus Wirthbacteria bacterium CG2_30_54_11</name>
    <dbReference type="NCBI Taxonomy" id="1817892"/>
    <lineage>
        <taxon>Bacteria</taxon>
        <taxon>Candidatus Wirthbacteria</taxon>
    </lineage>
</organism>
<dbReference type="AlphaFoldDB" id="A0A1J5IF23"/>
<feature type="region of interest" description="Disordered" evidence="2">
    <location>
        <begin position="36"/>
        <end position="55"/>
    </location>
</feature>
<evidence type="ECO:0000313" key="4">
    <source>
        <dbReference type="EMBL" id="OIP95669.1"/>
    </source>
</evidence>
<dbReference type="PROSITE" id="PS00893">
    <property type="entry name" value="NUDIX_BOX"/>
    <property type="match status" value="1"/>
</dbReference>
<keyword evidence="1" id="KW-0378">Hydrolase</keyword>
<evidence type="ECO:0000256" key="2">
    <source>
        <dbReference type="SAM" id="MobiDB-lite"/>
    </source>
</evidence>
<dbReference type="Gene3D" id="3.90.79.10">
    <property type="entry name" value="Nucleoside Triphosphate Pyrophosphohydrolase"/>
    <property type="match status" value="1"/>
</dbReference>
<dbReference type="InterPro" id="IPR000086">
    <property type="entry name" value="NUDIX_hydrolase_dom"/>
</dbReference>
<dbReference type="PROSITE" id="PS51462">
    <property type="entry name" value="NUDIX"/>
    <property type="match status" value="1"/>
</dbReference>
<dbReference type="STRING" id="1817892.AUK40_05845"/>
<dbReference type="PANTHER" id="PTHR43736">
    <property type="entry name" value="ADP-RIBOSE PYROPHOSPHATASE"/>
    <property type="match status" value="1"/>
</dbReference>
<dbReference type="Pfam" id="PF00293">
    <property type="entry name" value="NUDIX"/>
    <property type="match status" value="1"/>
</dbReference>
<feature type="domain" description="Nudix hydrolase" evidence="3">
    <location>
        <begin position="4"/>
        <end position="140"/>
    </location>
</feature>
<proteinExistence type="predicted"/>
<dbReference type="EMBL" id="MNZT01000106">
    <property type="protein sequence ID" value="OIP95669.1"/>
    <property type="molecule type" value="Genomic_DNA"/>
</dbReference>
<dbReference type="InterPro" id="IPR020084">
    <property type="entry name" value="NUDIX_hydrolase_CS"/>
</dbReference>